<comment type="caution">
    <text evidence="4">The sequence shown here is derived from an EMBL/GenBank/DDBJ whole genome shotgun (WGS) entry which is preliminary data.</text>
</comment>
<dbReference type="SUPFAM" id="SSF55781">
    <property type="entry name" value="GAF domain-like"/>
    <property type="match status" value="2"/>
</dbReference>
<reference evidence="4 5" key="1">
    <citation type="submission" date="2020-08" db="EMBL/GenBank/DDBJ databases">
        <title>Bridging the membrane lipid divide: bacteria of the FCB group superphylum have the potential to synthesize archaeal ether lipids.</title>
        <authorList>
            <person name="Villanueva L."/>
            <person name="Von Meijenfeldt F.A.B."/>
            <person name="Westbye A.B."/>
            <person name="Yadav S."/>
            <person name="Hopmans E.C."/>
            <person name="Dutilh B.E."/>
            <person name="Sinninghe Damste J.S."/>
        </authorList>
    </citation>
    <scope>NUCLEOTIDE SEQUENCE [LARGE SCALE GENOMIC DNA]</scope>
    <source>
        <strain evidence="4">NIOZ-UU36</strain>
    </source>
</reference>
<dbReference type="InterPro" id="IPR052016">
    <property type="entry name" value="Bact_Sigma-Reg"/>
</dbReference>
<proteinExistence type="predicted"/>
<feature type="transmembrane region" description="Helical" evidence="2">
    <location>
        <begin position="42"/>
        <end position="63"/>
    </location>
</feature>
<feature type="transmembrane region" description="Helical" evidence="2">
    <location>
        <begin position="69"/>
        <end position="89"/>
    </location>
</feature>
<dbReference type="PANTHER" id="PTHR43156:SF2">
    <property type="entry name" value="STAGE II SPORULATION PROTEIN E"/>
    <property type="match status" value="1"/>
</dbReference>
<evidence type="ECO:0000256" key="1">
    <source>
        <dbReference type="ARBA" id="ARBA00022801"/>
    </source>
</evidence>
<protein>
    <submittedName>
        <fullName evidence="4">GAF domain-containing protein</fullName>
    </submittedName>
</protein>
<feature type="transmembrane region" description="Helical" evidence="2">
    <location>
        <begin position="146"/>
        <end position="165"/>
    </location>
</feature>
<evidence type="ECO:0000313" key="4">
    <source>
        <dbReference type="EMBL" id="MBC8335577.1"/>
    </source>
</evidence>
<keyword evidence="2" id="KW-0812">Transmembrane</keyword>
<evidence type="ECO:0000259" key="3">
    <source>
        <dbReference type="SMART" id="SM00065"/>
    </source>
</evidence>
<dbReference type="AlphaFoldDB" id="A0A8J6TJI1"/>
<dbReference type="InterPro" id="IPR003018">
    <property type="entry name" value="GAF"/>
</dbReference>
<dbReference type="InterPro" id="IPR029016">
    <property type="entry name" value="GAF-like_dom_sf"/>
</dbReference>
<feature type="transmembrane region" description="Helical" evidence="2">
    <location>
        <begin position="122"/>
        <end position="141"/>
    </location>
</feature>
<accession>A0A8J6TJI1</accession>
<dbReference type="Pfam" id="PF13185">
    <property type="entry name" value="GAF_2"/>
    <property type="match status" value="1"/>
</dbReference>
<dbReference type="SMART" id="SM00065">
    <property type="entry name" value="GAF"/>
    <property type="match status" value="1"/>
</dbReference>
<evidence type="ECO:0000313" key="5">
    <source>
        <dbReference type="Proteomes" id="UP000614469"/>
    </source>
</evidence>
<dbReference type="EMBL" id="JACNJN010000114">
    <property type="protein sequence ID" value="MBC8335577.1"/>
    <property type="molecule type" value="Genomic_DNA"/>
</dbReference>
<dbReference type="Proteomes" id="UP000614469">
    <property type="component" value="Unassembled WGS sequence"/>
</dbReference>
<gene>
    <name evidence="4" type="ORF">H8E29_09945</name>
</gene>
<sequence>MNSEIKPIPEPNIPKSKRSFWDFLASPSSALKDIGDQRSARLAATFLFAIFILNLIGRIVVLIRDGYEIAFAPEIIFALITSLLAYGFSRTKWFRVSIFIFSLSFSSTAYITIFIQRSQADIATLILSYVPLSLIVAGSFLSSWALLLLTALNIVLFLSLQFIGITLPENLIAQTAIIGVIGVVLILLANYRDNTEKIRLEELLTINQELESLSGNLEQRVNERTNDLALSNKQISRRAEQLTAIANIARSLTNMQDINDLLSTTTKSISQQLGYYHVGIFLNDTQDNNTVLRAANSVGGQKMLNRGHQLQIGKEGIVGYAVKTGQPRIALDVGVDSVYFDNPDLPETRSEIAIPLRLGSEYIGALDIQSTEVNAFSDEDLVVFTTLADQVAIAIQNARLLEQTQIALRDTEDAYAQQTSVAWKSYAQEQTITGYHYDGVESKPITTDIKTKVKFEANKILPLSLRGKIIGHLKLKSADKNREWTDDEIGLIQSTIERATIALENARLLEDAQRRATKERVISEGATRISAALDVESIMQATAEELEQALGGSDIIIQLESNK</sequence>
<feature type="transmembrane region" description="Helical" evidence="2">
    <location>
        <begin position="96"/>
        <end position="116"/>
    </location>
</feature>
<dbReference type="PANTHER" id="PTHR43156">
    <property type="entry name" value="STAGE II SPORULATION PROTEIN E-RELATED"/>
    <property type="match status" value="1"/>
</dbReference>
<feature type="transmembrane region" description="Helical" evidence="2">
    <location>
        <begin position="171"/>
        <end position="191"/>
    </location>
</feature>
<name>A0A8J6TJI1_9CHLR</name>
<evidence type="ECO:0000256" key="2">
    <source>
        <dbReference type="SAM" id="Phobius"/>
    </source>
</evidence>
<organism evidence="4 5">
    <name type="scientific">Candidatus Desulfolinea nitratireducens</name>
    <dbReference type="NCBI Taxonomy" id="2841698"/>
    <lineage>
        <taxon>Bacteria</taxon>
        <taxon>Bacillati</taxon>
        <taxon>Chloroflexota</taxon>
        <taxon>Anaerolineae</taxon>
        <taxon>Anaerolineales</taxon>
        <taxon>Anaerolineales incertae sedis</taxon>
        <taxon>Candidatus Desulfolinea</taxon>
    </lineage>
</organism>
<keyword evidence="1" id="KW-0378">Hydrolase</keyword>
<dbReference type="Gene3D" id="3.30.450.40">
    <property type="match status" value="2"/>
</dbReference>
<keyword evidence="2" id="KW-1133">Transmembrane helix</keyword>
<feature type="domain" description="GAF" evidence="3">
    <location>
        <begin position="257"/>
        <end position="405"/>
    </location>
</feature>
<dbReference type="GO" id="GO:0016791">
    <property type="term" value="F:phosphatase activity"/>
    <property type="evidence" value="ECO:0007669"/>
    <property type="project" value="TreeGrafter"/>
</dbReference>
<keyword evidence="2" id="KW-0472">Membrane</keyword>